<dbReference type="EMBL" id="MT145176">
    <property type="protein sequence ID" value="QJI04397.1"/>
    <property type="molecule type" value="Genomic_DNA"/>
</dbReference>
<accession>A0A6M3Y2C7</accession>
<name>A0A6M3Y2C7_9ZZZZ</name>
<sequence length="70" mass="7797">MKCPIPLFVIYGEEGMPDSKRGDCLLAECAWFHPTSLSCEVSRIASNLSILNNYMAMLVVRMPPVGQSFM</sequence>
<gene>
    <name evidence="1" type="ORF">TM448B07783_0003</name>
</gene>
<protein>
    <submittedName>
        <fullName evidence="1">Uncharacterized protein</fullName>
    </submittedName>
</protein>
<reference evidence="1" key="1">
    <citation type="submission" date="2020-03" db="EMBL/GenBank/DDBJ databases">
        <title>The deep terrestrial virosphere.</title>
        <authorList>
            <person name="Holmfeldt K."/>
            <person name="Nilsson E."/>
            <person name="Simone D."/>
            <person name="Lopez-Fernandez M."/>
            <person name="Wu X."/>
            <person name="de Brujin I."/>
            <person name="Lundin D."/>
            <person name="Andersson A."/>
            <person name="Bertilsson S."/>
            <person name="Dopson M."/>
        </authorList>
    </citation>
    <scope>NUCLEOTIDE SEQUENCE</scope>
    <source>
        <strain evidence="1">TM448B07783</strain>
    </source>
</reference>
<dbReference type="AlphaFoldDB" id="A0A6M3Y2C7"/>
<proteinExistence type="predicted"/>
<evidence type="ECO:0000313" key="1">
    <source>
        <dbReference type="EMBL" id="QJI04397.1"/>
    </source>
</evidence>
<organism evidence="1">
    <name type="scientific">viral metagenome</name>
    <dbReference type="NCBI Taxonomy" id="1070528"/>
    <lineage>
        <taxon>unclassified sequences</taxon>
        <taxon>metagenomes</taxon>
        <taxon>organismal metagenomes</taxon>
    </lineage>
</organism>